<dbReference type="InterPro" id="IPR051240">
    <property type="entry name" value="Mito_RNA-Proc/Resp"/>
</dbReference>
<evidence type="ECO:0000313" key="4">
    <source>
        <dbReference type="EMBL" id="ORY50010.1"/>
    </source>
</evidence>
<dbReference type="Pfam" id="PF01535">
    <property type="entry name" value="PPR"/>
    <property type="match status" value="1"/>
</dbReference>
<evidence type="ECO:0008006" key="6">
    <source>
        <dbReference type="Google" id="ProtNLM"/>
    </source>
</evidence>
<reference evidence="4 5" key="1">
    <citation type="submission" date="2016-07" db="EMBL/GenBank/DDBJ databases">
        <title>Pervasive Adenine N6-methylation of Active Genes in Fungi.</title>
        <authorList>
            <consortium name="DOE Joint Genome Institute"/>
            <person name="Mondo S.J."/>
            <person name="Dannebaum R.O."/>
            <person name="Kuo R.C."/>
            <person name="Labutti K."/>
            <person name="Haridas S."/>
            <person name="Kuo A."/>
            <person name="Salamov A."/>
            <person name="Ahrendt S.R."/>
            <person name="Lipzen A."/>
            <person name="Sullivan W."/>
            <person name="Andreopoulos W.B."/>
            <person name="Clum A."/>
            <person name="Lindquist E."/>
            <person name="Daum C."/>
            <person name="Ramamoorthy G.K."/>
            <person name="Gryganskyi A."/>
            <person name="Culley D."/>
            <person name="Magnuson J.K."/>
            <person name="James T.Y."/>
            <person name="O'Malley M.A."/>
            <person name="Stajich J.E."/>
            <person name="Spatafora J.W."/>
            <person name="Visel A."/>
            <person name="Grigoriev I.V."/>
        </authorList>
    </citation>
    <scope>NUCLEOTIDE SEQUENCE [LARGE SCALE GENOMIC DNA]</scope>
    <source>
        <strain evidence="4 5">JEL800</strain>
    </source>
</reference>
<dbReference type="EMBL" id="MCGO01000008">
    <property type="protein sequence ID" value="ORY50010.1"/>
    <property type="molecule type" value="Genomic_DNA"/>
</dbReference>
<evidence type="ECO:0000256" key="2">
    <source>
        <dbReference type="PROSITE-ProRule" id="PRU00708"/>
    </source>
</evidence>
<feature type="repeat" description="PPR" evidence="2">
    <location>
        <begin position="665"/>
        <end position="697"/>
    </location>
</feature>
<dbReference type="Proteomes" id="UP000193642">
    <property type="component" value="Unassembled WGS sequence"/>
</dbReference>
<evidence type="ECO:0000256" key="1">
    <source>
        <dbReference type="ARBA" id="ARBA00022737"/>
    </source>
</evidence>
<gene>
    <name evidence="4" type="ORF">BCR33DRAFT_847243</name>
</gene>
<dbReference type="NCBIfam" id="TIGR00756">
    <property type="entry name" value="PPR"/>
    <property type="match status" value="3"/>
</dbReference>
<proteinExistence type="predicted"/>
<dbReference type="Gene3D" id="1.25.40.10">
    <property type="entry name" value="Tetratricopeptide repeat domain"/>
    <property type="match status" value="2"/>
</dbReference>
<name>A0A1Y2CSG7_9FUNG</name>
<feature type="compositionally biased region" description="Low complexity" evidence="3">
    <location>
        <begin position="22"/>
        <end position="37"/>
    </location>
</feature>
<dbReference type="AlphaFoldDB" id="A0A1Y2CSG7"/>
<accession>A0A1Y2CSG7</accession>
<dbReference type="PANTHER" id="PTHR47933:SF11">
    <property type="entry name" value="PENTATRICOPEPTIDE REPEAT-CONTAINING PROTEIN 2"/>
    <property type="match status" value="1"/>
</dbReference>
<dbReference type="Pfam" id="PF13041">
    <property type="entry name" value="PPR_2"/>
    <property type="match status" value="2"/>
</dbReference>
<feature type="repeat" description="PPR" evidence="2">
    <location>
        <begin position="560"/>
        <end position="594"/>
    </location>
</feature>
<sequence length="1126" mass="126337">MFGIKTGHCWRQVRPSQLSRHATTATTASVSASTAATENAQSLRIGPSAGTRPQTQTTTNLQKVLHSNAKVSTIVAAVESATLSELRRLKSDDWARLAAAVAASPTSTPAHDAGRLRRLVDTFKLRNITCKDYSIILAFAKSAVAANLVSSTNDLITLLNDVARVSPSPLYFHQFYLELANSLCRKNQPFLAWDAVNIGSKEMKAMNTARNNPVVLPARIVSNVAREILSCLSFVGYGHQSNCAKGRSVIKELIQMHEEDGQFIGDFPYIVLAKLSSSTDAKDAFIVSANARYTSDAVTEFLEYACVEKKWEPTSEAYNHLVFHALRASNVKLASDLLEKSKYQLDFHVCRRILRELGKLGQMELAEKCYQASIQFDSAPSSDELNKHIELIVEEDAKSLDLQQELVQAWTVQEANPQSIKAVDNFMERFSTDIPVWTISTLYCVASFYVRAALPIPALKYFNILKQSAKAMNLSQEATSEETSPFVRIEAMFNQLLYAFAKSGDFKAIMELYDDKIVNGRSLQINVETCTVLVSTFGVTYPEAAARFLDDYESTGRTADVILYTSLISCHIRGNRLPQSIQLFQRMKSKGVSPNVNTFNAVVQGLCVSGKIESAMEFVKTMDKAKVAPDTATFNTLLTAVLKRSRWSDADMLVRQMEDRGLNWDRTTFNIWINAHIRREGGNVEEAERLFEQMQRAPYFFRPSHSTYDAHLYHHLFRKDWTSAELLVRDMYPLVQGPSQVRVTQENAAAVWKSYRILISALAAAGERDRAEVHYRTLVDSMWGTYSAQVKANLASIRIALVKAAAKDGDLEYCRDMMNDFIATEGVANDSLNAVMITAFSLAGDFRGAVEWANQIIPGAGTGTTTLAKIKGISTHGRSSRKDAASGNENWNDLGFGRGSSYALMLTYARAGDLEGVLAIHKQMLNLESWGFSNYKEFKKPGQAYSINEANVLLNCCTLLKNGTKALEIWKSMWRYQEIKRNERTRATPRGPSSMSSQGLVEIFGVDRITVSLIIDSLSFSKMPKELDAIWKTVKEVFPLDLNNYISYSESLARRGDLRGCLTFLEREIIDGNHKLKLEPKIFWSVCKLLNREKDSQYIEGWWELMRRRCPEFEQEVIKKTQYKLK</sequence>
<feature type="region of interest" description="Disordered" evidence="3">
    <location>
        <begin position="15"/>
        <end position="55"/>
    </location>
</feature>
<organism evidence="4 5">
    <name type="scientific">Rhizoclosmatium globosum</name>
    <dbReference type="NCBI Taxonomy" id="329046"/>
    <lineage>
        <taxon>Eukaryota</taxon>
        <taxon>Fungi</taxon>
        <taxon>Fungi incertae sedis</taxon>
        <taxon>Chytridiomycota</taxon>
        <taxon>Chytridiomycota incertae sedis</taxon>
        <taxon>Chytridiomycetes</taxon>
        <taxon>Chytridiales</taxon>
        <taxon>Chytriomycetaceae</taxon>
        <taxon>Rhizoclosmatium</taxon>
    </lineage>
</organism>
<comment type="caution">
    <text evidence="4">The sequence shown here is derived from an EMBL/GenBank/DDBJ whole genome shotgun (WGS) entry which is preliminary data.</text>
</comment>
<dbReference type="PANTHER" id="PTHR47933">
    <property type="entry name" value="PENTATRICOPEPTIDE REPEAT-CONTAINING PROTEIN 1, MITOCHONDRIAL"/>
    <property type="match status" value="1"/>
</dbReference>
<protein>
    <recommendedName>
        <fullName evidence="6">Pentacotripeptide-repeat region of PRORP domain-containing protein</fullName>
    </recommendedName>
</protein>
<feature type="repeat" description="PPR" evidence="2">
    <location>
        <begin position="630"/>
        <end position="664"/>
    </location>
</feature>
<evidence type="ECO:0000313" key="5">
    <source>
        <dbReference type="Proteomes" id="UP000193642"/>
    </source>
</evidence>
<dbReference type="InterPro" id="IPR011990">
    <property type="entry name" value="TPR-like_helical_dom_sf"/>
</dbReference>
<dbReference type="OrthoDB" id="185373at2759"/>
<dbReference type="InterPro" id="IPR002885">
    <property type="entry name" value="PPR_rpt"/>
</dbReference>
<keyword evidence="5" id="KW-1185">Reference proteome</keyword>
<feature type="repeat" description="PPR" evidence="2">
    <location>
        <begin position="595"/>
        <end position="629"/>
    </location>
</feature>
<dbReference type="PROSITE" id="PS51375">
    <property type="entry name" value="PPR"/>
    <property type="match status" value="4"/>
</dbReference>
<keyword evidence="1" id="KW-0677">Repeat</keyword>
<dbReference type="STRING" id="329046.A0A1Y2CSG7"/>
<dbReference type="GO" id="GO:0003729">
    <property type="term" value="F:mRNA binding"/>
    <property type="evidence" value="ECO:0007669"/>
    <property type="project" value="TreeGrafter"/>
</dbReference>
<evidence type="ECO:0000256" key="3">
    <source>
        <dbReference type="SAM" id="MobiDB-lite"/>
    </source>
</evidence>